<evidence type="ECO:0000313" key="11">
    <source>
        <dbReference type="Proteomes" id="UP000561726"/>
    </source>
</evidence>
<evidence type="ECO:0000313" key="6">
    <source>
        <dbReference type="EMBL" id="MBB5642488.1"/>
    </source>
</evidence>
<dbReference type="GO" id="GO:0015074">
    <property type="term" value="P:DNA integration"/>
    <property type="evidence" value="ECO:0007669"/>
    <property type="project" value="InterPro"/>
</dbReference>
<evidence type="ECO:0000313" key="10">
    <source>
        <dbReference type="Proteomes" id="UP000029864"/>
    </source>
</evidence>
<accession>A0A099J2G9</accession>
<dbReference type="EMBL" id="JACHBQ010000001">
    <property type="protein sequence ID" value="MBB5642488.1"/>
    <property type="molecule type" value="Genomic_DNA"/>
</dbReference>
<dbReference type="InterPro" id="IPR012337">
    <property type="entry name" value="RNaseH-like_sf"/>
</dbReference>
<dbReference type="EMBL" id="JACHBQ010000001">
    <property type="protein sequence ID" value="MBB5640455.1"/>
    <property type="molecule type" value="Genomic_DNA"/>
</dbReference>
<evidence type="ECO:0000313" key="9">
    <source>
        <dbReference type="EMBL" id="MBB5643510.1"/>
    </source>
</evidence>
<dbReference type="EMBL" id="JACHBQ010000001">
    <property type="protein sequence ID" value="MBB5643510.1"/>
    <property type="molecule type" value="Genomic_DNA"/>
</dbReference>
<evidence type="ECO:0000313" key="3">
    <source>
        <dbReference type="EMBL" id="KGJ71618.1"/>
    </source>
</evidence>
<reference evidence="3 10" key="1">
    <citation type="submission" date="2014-08" db="EMBL/GenBank/DDBJ databases">
        <authorList>
            <person name="Sisinthy S."/>
        </authorList>
    </citation>
    <scope>NUCLEOTIDE SEQUENCE [LARGE SCALE GENOMIC DNA]</scope>
    <source>
        <strain evidence="3 10">RuG17</strain>
    </source>
</reference>
<evidence type="ECO:0000313" key="7">
    <source>
        <dbReference type="EMBL" id="MBB5642752.1"/>
    </source>
</evidence>
<dbReference type="InterPro" id="IPR054353">
    <property type="entry name" value="IstA-like_C"/>
</dbReference>
<sequence length="529" mass="59545">MADYRKILGLLLEGRSYREVVEIAGCSHRDVARVRQEVQERGVTSAVAVSDAELTEWFPDGRRKVSAEYDQPDLSRVLASMKANRHFTLLLAWRRYVDAKDAGKKYGYSQFCALFTGYLRTHDLVAVLRHEPGRAMLVDWAGDTMDIVDTITGEVVRAILFVAVLPFSGLLFCRAYADMKSPAWLDAHVRAFAFFGGVTQIVVPDNPTTSTHQTHKGDAERVVNARYQQLADHYQTAIVPARVKKPRDKAAAENAVNVVNKRVIGYLEDDVFTTLSELNTAIEERVREINHDIRRADDTTRWERFDMEERELLGPLPDAGFEDVQWKELKAARNYHVTADTQRYSVPFGLAGKLLRVRLTSSLVTVFDGHESICEHPRLTGRKGQYSTLPDHVPPQHRDIDGLWSRRWFIDRARSVGPATVTVIEHILDSQVIEAQGYLACQNILDGLGKNNRERLEAACQALVNRGTHPTYSTLKRLMAAIDSDAKKPRPVTPAASTGKRSNTVVFRDTISDVYVRDASHYAGDEEGK</sequence>
<dbReference type="Proteomes" id="UP000561726">
    <property type="component" value="Unassembled WGS sequence"/>
</dbReference>
<evidence type="ECO:0000256" key="1">
    <source>
        <dbReference type="ARBA" id="ARBA00009277"/>
    </source>
</evidence>
<dbReference type="NCBIfam" id="NF033546">
    <property type="entry name" value="transpos_IS21"/>
    <property type="match status" value="1"/>
</dbReference>
<feature type="domain" description="Integrase catalytic" evidence="2">
    <location>
        <begin position="128"/>
        <end position="325"/>
    </location>
</feature>
<keyword evidence="10" id="KW-1185">Reference proteome</keyword>
<dbReference type="RefSeq" id="WP_035840902.1">
    <property type="nucleotide sequence ID" value="NZ_JACHBQ010000001.1"/>
</dbReference>
<dbReference type="EMBL" id="JACHBQ010000001">
    <property type="protein sequence ID" value="MBB5640592.1"/>
    <property type="molecule type" value="Genomic_DNA"/>
</dbReference>
<dbReference type="PANTHER" id="PTHR35004:SF8">
    <property type="entry name" value="TRANSPOSASE RV3428C-RELATED"/>
    <property type="match status" value="1"/>
</dbReference>
<dbReference type="Pfam" id="PF00665">
    <property type="entry name" value="rve"/>
    <property type="match status" value="1"/>
</dbReference>
<dbReference type="InterPro" id="IPR001584">
    <property type="entry name" value="Integrase_cat-core"/>
</dbReference>
<comment type="similarity">
    <text evidence="1">Belongs to the transposase IS21/IS408/IS1162 family.</text>
</comment>
<dbReference type="EMBL" id="JACHBQ010000001">
    <property type="protein sequence ID" value="MBB5642752.1"/>
    <property type="molecule type" value="Genomic_DNA"/>
</dbReference>
<dbReference type="EMBL" id="JACHBQ010000001">
    <property type="protein sequence ID" value="MBB5643403.1"/>
    <property type="molecule type" value="Genomic_DNA"/>
</dbReference>
<dbReference type="Gene3D" id="3.30.420.10">
    <property type="entry name" value="Ribonuclease H-like superfamily/Ribonuclease H"/>
    <property type="match status" value="1"/>
</dbReference>
<dbReference type="eggNOG" id="COG4584">
    <property type="taxonomic scope" value="Bacteria"/>
</dbReference>
<evidence type="ECO:0000313" key="5">
    <source>
        <dbReference type="EMBL" id="MBB5640592.1"/>
    </source>
</evidence>
<dbReference type="PROSITE" id="PS50994">
    <property type="entry name" value="INTEGRASE"/>
    <property type="match status" value="1"/>
</dbReference>
<proteinExistence type="inferred from homology"/>
<dbReference type="STRING" id="1001240.GY21_20940"/>
<dbReference type="SUPFAM" id="SSF53098">
    <property type="entry name" value="Ribonuclease H-like"/>
    <property type="match status" value="1"/>
</dbReference>
<organism evidence="3 10">
    <name type="scientific">Cryobacterium roopkundense</name>
    <dbReference type="NCBI Taxonomy" id="1001240"/>
    <lineage>
        <taxon>Bacteria</taxon>
        <taxon>Bacillati</taxon>
        <taxon>Actinomycetota</taxon>
        <taxon>Actinomycetes</taxon>
        <taxon>Micrococcales</taxon>
        <taxon>Microbacteriaceae</taxon>
        <taxon>Cryobacterium</taxon>
    </lineage>
</organism>
<evidence type="ECO:0000259" key="2">
    <source>
        <dbReference type="PROSITE" id="PS50994"/>
    </source>
</evidence>
<dbReference type="EMBL" id="JPXF01000175">
    <property type="protein sequence ID" value="KGJ71618.1"/>
    <property type="molecule type" value="Genomic_DNA"/>
</dbReference>
<evidence type="ECO:0000313" key="4">
    <source>
        <dbReference type="EMBL" id="MBB5640455.1"/>
    </source>
</evidence>
<dbReference type="AlphaFoldDB" id="A0A099J2G9"/>
<dbReference type="InterPro" id="IPR036397">
    <property type="entry name" value="RNaseH_sf"/>
</dbReference>
<name>A0A099J2G9_9MICO</name>
<dbReference type="Pfam" id="PF22483">
    <property type="entry name" value="Mu-transpos_C_2"/>
    <property type="match status" value="1"/>
</dbReference>
<gene>
    <name evidence="4" type="ORF">BJ997_001003</name>
    <name evidence="5" type="ORF">BJ997_001140</name>
    <name evidence="6" type="ORF">BJ997_003036</name>
    <name evidence="7" type="ORF">BJ997_003300</name>
    <name evidence="8" type="ORF">BJ997_003951</name>
    <name evidence="9" type="ORF">BJ997_004058</name>
    <name evidence="3" type="ORF">GY21_20940</name>
</gene>
<dbReference type="PANTHER" id="PTHR35004">
    <property type="entry name" value="TRANSPOSASE RV3428C-RELATED"/>
    <property type="match status" value="1"/>
</dbReference>
<comment type="caution">
    <text evidence="3">The sequence shown here is derived from an EMBL/GenBank/DDBJ whole genome shotgun (WGS) entry which is preliminary data.</text>
</comment>
<evidence type="ECO:0000313" key="8">
    <source>
        <dbReference type="EMBL" id="MBB5643403.1"/>
    </source>
</evidence>
<reference evidence="4 11" key="2">
    <citation type="submission" date="2020-08" db="EMBL/GenBank/DDBJ databases">
        <title>Sequencing the genomes of 1000 actinobacteria strains.</title>
        <authorList>
            <person name="Klenk H.-P."/>
        </authorList>
    </citation>
    <scope>NUCLEOTIDE SEQUENCE [LARGE SCALE GENOMIC DNA]</scope>
    <source>
        <strain evidence="4 11">DSM 21065</strain>
    </source>
</reference>
<dbReference type="Proteomes" id="UP000029864">
    <property type="component" value="Unassembled WGS sequence"/>
</dbReference>
<dbReference type="GO" id="GO:0003676">
    <property type="term" value="F:nucleic acid binding"/>
    <property type="evidence" value="ECO:0007669"/>
    <property type="project" value="InterPro"/>
</dbReference>
<protein>
    <submittedName>
        <fullName evidence="3">Transposase</fullName>
    </submittedName>
</protein>